<evidence type="ECO:0000313" key="2">
    <source>
        <dbReference type="Proteomes" id="UP000016567"/>
    </source>
</evidence>
<dbReference type="RefSeq" id="WP_021708797.1">
    <property type="nucleotide sequence ID" value="NZ_BAOB01000444.1"/>
</dbReference>
<dbReference type="EMBL" id="BATL01000017">
    <property type="protein sequence ID" value="GAD75019.1"/>
    <property type="molecule type" value="Genomic_DNA"/>
</dbReference>
<accession>U3C0H5</accession>
<gene>
    <name evidence="1" type="ORF">VAZ01S_017_01140</name>
</gene>
<sequence>MQKNDDMPFQNIPRKNASRIGRITELNQDNVRVKVEYDHPPLSQPVWAMLGRAFSHDAIHMAIDNKLDCRIDFISDDLELPTVVDIYMSLLGADELVIKAKRVVLDGEDEVVIRSGIAQSKYSGCDSRVSTSAEHITSSAERMQKIQGSKISLN</sequence>
<evidence type="ECO:0000313" key="1">
    <source>
        <dbReference type="EMBL" id="GAD75019.1"/>
    </source>
</evidence>
<dbReference type="Proteomes" id="UP000016567">
    <property type="component" value="Unassembled WGS sequence"/>
</dbReference>
<name>U3C0H5_9VIBR</name>
<protein>
    <submittedName>
        <fullName evidence="1">Uncharacterized protein</fullName>
    </submittedName>
</protein>
<keyword evidence="2" id="KW-1185">Reference proteome</keyword>
<proteinExistence type="predicted"/>
<reference evidence="1 2" key="1">
    <citation type="submission" date="2013-09" db="EMBL/GenBank/DDBJ databases">
        <title>Whole genome shotgun sequence of Vibrio azureus NBRC 104587.</title>
        <authorList>
            <person name="Isaki S."/>
            <person name="Hosoyama A."/>
            <person name="Numata M."/>
            <person name="Hashimoto M."/>
            <person name="Hosoyama Y."/>
            <person name="Tsuchikane K."/>
            <person name="Noguchi M."/>
            <person name="Hirakata S."/>
            <person name="Ichikawa N."/>
            <person name="Ohji S."/>
            <person name="Yamazoe A."/>
            <person name="Fujita N."/>
        </authorList>
    </citation>
    <scope>NUCLEOTIDE SEQUENCE [LARGE SCALE GENOMIC DNA]</scope>
    <source>
        <strain evidence="1 2">NBRC 104587</strain>
    </source>
</reference>
<comment type="caution">
    <text evidence="1">The sequence shown here is derived from an EMBL/GenBank/DDBJ whole genome shotgun (WGS) entry which is preliminary data.</text>
</comment>
<organism evidence="1 2">
    <name type="scientific">Vibrio azureus NBRC 104587</name>
    <dbReference type="NCBI Taxonomy" id="1219077"/>
    <lineage>
        <taxon>Bacteria</taxon>
        <taxon>Pseudomonadati</taxon>
        <taxon>Pseudomonadota</taxon>
        <taxon>Gammaproteobacteria</taxon>
        <taxon>Vibrionales</taxon>
        <taxon>Vibrionaceae</taxon>
        <taxon>Vibrio</taxon>
    </lineage>
</organism>
<dbReference type="STRING" id="1219077.VAZ01S_017_01140"/>
<dbReference type="AlphaFoldDB" id="U3C0H5"/>
<dbReference type="eggNOG" id="ENOG5031N7F">
    <property type="taxonomic scope" value="Bacteria"/>
</dbReference>